<evidence type="ECO:0000313" key="3">
    <source>
        <dbReference type="Proteomes" id="UP000243975"/>
    </source>
</evidence>
<name>A0A103YCZ6_CYNCS</name>
<dbReference type="PANTHER" id="PTHR15678:SF11">
    <property type="entry name" value="FMP27, GFWDK DOMAIN-CONTAINING PROTEIN"/>
    <property type="match status" value="1"/>
</dbReference>
<accession>A0A103YCZ6</accession>
<dbReference type="Gramene" id="KVI06821">
    <property type="protein sequence ID" value="KVI06821"/>
    <property type="gene ID" value="Ccrd_014824"/>
</dbReference>
<keyword evidence="3" id="KW-1185">Reference proteome</keyword>
<dbReference type="OMA" id="EHHIVME"/>
<dbReference type="Pfam" id="PF10344">
    <property type="entry name" value="Hobbit"/>
    <property type="match status" value="1"/>
</dbReference>
<feature type="compositionally biased region" description="Basic and acidic residues" evidence="1">
    <location>
        <begin position="26"/>
        <end position="37"/>
    </location>
</feature>
<evidence type="ECO:0000256" key="1">
    <source>
        <dbReference type="SAM" id="MobiDB-lite"/>
    </source>
</evidence>
<sequence>MGVIVKNIDISLGEINVDLNEDTISKKQKSSDTHADEPAQPTPDSNVAKKQQKKQAALSAITKYTSLFPEKVSLTLPKLDVKFVHKEHHIVMENSIMAFQFKSIKSQSIEDVGESTRLDLQLDFSEIHLLKDGGSSVLDILNLGVISFVYIPLQPTSPIKSEIDIKLRGTQCNIFMARLKPLMQLRPSKKKKTAPKDESANPVKVQSSDDSKIIMWTCTFASPETTISVYNLDGSPVYHGCLQSSHLFANNTSSTGTVVHFELDALNLQVADEYQECLKPSFFIVETNTVAVLHIAKVILDFGKKDTDSVQQDVSNLKSVLSVDVTSIGLCLTSKRVQCLLSTALLFKTLLKSPSPSVKTSAQSQAAPPKKSSGKGIQLIKFNLERFSVNLCGDASLDNEVVDDPKRVNYGSQGGRVLITVLQDGTPRIAKVASTASDEYKTVKYSIGLEIIRLCLALNKEKQSTQVELDRVRSLYQEIMEDESCGTKVALFDMQKAKFLKQTSSLKEVSVCSLFSATTITARWEPDVHLALIELVLRLKLIMHNHKLQEREEVKSSSKDNEVKKEPSGDAILSEKNQKKKESLFAVDVEMLTVTAEAGDGVETMIQVQSIFSENARIGVLLEGLMLSFNATRVFKSGRMQLSRIPNASDPAVKWDYVIQGLDIHICLPFRLQLRALDDSIEEMLRALKLVAAAKKKIIFPCKKESESESGSGSASAKPKKPSSSKLGRVKLFIRKLTAEIEEEPLQGWLDEHYYLRKNVAHEMAVRLNFLDELLSKGSQSSAAANADDPNNEGKSQVDAQDKTCVHDASSVDKMKEELYKNSFRTYYEACQARVISEGSGACQEGFESGFKFSTSRTSLFSITGTMLDITLTAIEGGEAGMIQVVQKLDPVARECNIPFARVYGSNLSLQAGSLVVQLRDYTYPILAATSGKCEGRLVLAQQVK</sequence>
<gene>
    <name evidence="2" type="ORF">Ccrd_014824</name>
</gene>
<reference evidence="2 3" key="1">
    <citation type="journal article" date="2016" name="Sci. Rep.">
        <title>The genome sequence of the outbreeding globe artichoke constructed de novo incorporating a phase-aware low-pass sequencing strategy of F1 progeny.</title>
        <authorList>
            <person name="Scaglione D."/>
            <person name="Reyes-Chin-Wo S."/>
            <person name="Acquadro A."/>
            <person name="Froenicke L."/>
            <person name="Portis E."/>
            <person name="Beitel C."/>
            <person name="Tirone M."/>
            <person name="Mauro R."/>
            <person name="Lo Monaco A."/>
            <person name="Mauromicale G."/>
            <person name="Faccioli P."/>
            <person name="Cattivelli L."/>
            <person name="Rieseberg L."/>
            <person name="Michelmore R."/>
            <person name="Lanteri S."/>
        </authorList>
    </citation>
    <scope>NUCLEOTIDE SEQUENCE [LARGE SCALE GENOMIC DNA]</scope>
    <source>
        <strain evidence="2">2C</strain>
    </source>
</reference>
<dbReference type="AlphaFoldDB" id="A0A103YCZ6"/>
<evidence type="ECO:0000313" key="2">
    <source>
        <dbReference type="EMBL" id="KVI06821.1"/>
    </source>
</evidence>
<protein>
    <submittedName>
        <fullName evidence="2">Uncharacterized protein</fullName>
    </submittedName>
</protein>
<dbReference type="EMBL" id="LEKV01001593">
    <property type="protein sequence ID" value="KVI06821.1"/>
    <property type="molecule type" value="Genomic_DNA"/>
</dbReference>
<feature type="region of interest" description="Disordered" evidence="1">
    <location>
        <begin position="550"/>
        <end position="572"/>
    </location>
</feature>
<feature type="region of interest" description="Disordered" evidence="1">
    <location>
        <begin position="355"/>
        <end position="374"/>
    </location>
</feature>
<dbReference type="Proteomes" id="UP000243975">
    <property type="component" value="Unassembled WGS sequence"/>
</dbReference>
<feature type="compositionally biased region" description="Polar residues" evidence="1">
    <location>
        <begin position="355"/>
        <end position="366"/>
    </location>
</feature>
<dbReference type="STRING" id="59895.A0A103YCZ6"/>
<organism evidence="2 3">
    <name type="scientific">Cynara cardunculus var. scolymus</name>
    <name type="common">Globe artichoke</name>
    <name type="synonym">Cynara scolymus</name>
    <dbReference type="NCBI Taxonomy" id="59895"/>
    <lineage>
        <taxon>Eukaryota</taxon>
        <taxon>Viridiplantae</taxon>
        <taxon>Streptophyta</taxon>
        <taxon>Embryophyta</taxon>
        <taxon>Tracheophyta</taxon>
        <taxon>Spermatophyta</taxon>
        <taxon>Magnoliopsida</taxon>
        <taxon>eudicotyledons</taxon>
        <taxon>Gunneridae</taxon>
        <taxon>Pentapetalae</taxon>
        <taxon>asterids</taxon>
        <taxon>campanulids</taxon>
        <taxon>Asterales</taxon>
        <taxon>Asteraceae</taxon>
        <taxon>Carduoideae</taxon>
        <taxon>Cardueae</taxon>
        <taxon>Carduinae</taxon>
        <taxon>Cynara</taxon>
    </lineage>
</organism>
<feature type="region of interest" description="Disordered" evidence="1">
    <location>
        <begin position="781"/>
        <end position="803"/>
    </location>
</feature>
<dbReference type="PANTHER" id="PTHR15678">
    <property type="entry name" value="ANTIGEN MLAA-22-RELATED"/>
    <property type="match status" value="1"/>
</dbReference>
<feature type="region of interest" description="Disordered" evidence="1">
    <location>
        <begin position="26"/>
        <end position="48"/>
    </location>
</feature>
<proteinExistence type="predicted"/>
<dbReference type="InterPro" id="IPR045167">
    <property type="entry name" value="Hobbit"/>
</dbReference>
<comment type="caution">
    <text evidence="2">The sequence shown here is derived from an EMBL/GenBank/DDBJ whole genome shotgun (WGS) entry which is preliminary data.</text>
</comment>
<feature type="compositionally biased region" description="Basic and acidic residues" evidence="1">
    <location>
        <begin position="550"/>
        <end position="568"/>
    </location>
</feature>